<dbReference type="EMBL" id="CP133548">
    <property type="protein sequence ID" value="WMS86200.1"/>
    <property type="molecule type" value="Genomic_DNA"/>
</dbReference>
<dbReference type="KEGG" id="plei:Q9312_13320"/>
<dbReference type="Proteomes" id="UP001239782">
    <property type="component" value="Chromosome"/>
</dbReference>
<dbReference type="RefSeq" id="WP_309201352.1">
    <property type="nucleotide sequence ID" value="NZ_CP133548.1"/>
</dbReference>
<protein>
    <recommendedName>
        <fullName evidence="3">Sulfotransferase domain-containing protein</fullName>
    </recommendedName>
</protein>
<evidence type="ECO:0000313" key="2">
    <source>
        <dbReference type="Proteomes" id="UP001239782"/>
    </source>
</evidence>
<keyword evidence="2" id="KW-1185">Reference proteome</keyword>
<dbReference type="InterPro" id="IPR027417">
    <property type="entry name" value="P-loop_NTPase"/>
</dbReference>
<proteinExistence type="predicted"/>
<name>A0AA51X6L1_9GAMM</name>
<sequence length="271" mass="32044">MQNKLRFWLFRKIKHLKFRLLSKPTTDILLIMGCQRSGTSMLMRTFDWHGQTKVYRELSEVFDDMRLIDDKKVFDHFNKTGAPMVVAKPLLDSQKFQHYLDLDQRIKVLWPYRHYKSVAKSNLRKFGSNNGKRDLSFITENHPTDWRNEFVSESDRVLVKRLLDSGISDLDAAALFWYLRNKLITECRDLDLTRIKCIKYETITQQPSKAFSSIFRFLNQDIESLKLEEIHTNPKSSKKAIELNEEIEQLCQGVYEQIEQLAAQSFPELEN</sequence>
<reference evidence="1 2" key="1">
    <citation type="submission" date="2023-08" db="EMBL/GenBank/DDBJ databases">
        <title>Pleionea litopenaei sp. nov., isolated from stomach of juvenile Litopenaeus vannamei.</title>
        <authorList>
            <person name="Rho A.M."/>
            <person name="Hwang C.Y."/>
        </authorList>
    </citation>
    <scope>NUCLEOTIDE SEQUENCE [LARGE SCALE GENOMIC DNA]</scope>
    <source>
        <strain evidence="1 2">HL-JVS1</strain>
    </source>
</reference>
<dbReference type="Gene3D" id="3.40.50.300">
    <property type="entry name" value="P-loop containing nucleotide triphosphate hydrolases"/>
    <property type="match status" value="1"/>
</dbReference>
<evidence type="ECO:0008006" key="3">
    <source>
        <dbReference type="Google" id="ProtNLM"/>
    </source>
</evidence>
<dbReference type="AlphaFoldDB" id="A0AA51X6L1"/>
<accession>A0AA51X6L1</accession>
<organism evidence="1 2">
    <name type="scientific">Pleionea litopenaei</name>
    <dbReference type="NCBI Taxonomy" id="3070815"/>
    <lineage>
        <taxon>Bacteria</taxon>
        <taxon>Pseudomonadati</taxon>
        <taxon>Pseudomonadota</taxon>
        <taxon>Gammaproteobacteria</taxon>
        <taxon>Oceanospirillales</taxon>
        <taxon>Pleioneaceae</taxon>
        <taxon>Pleionea</taxon>
    </lineage>
</organism>
<gene>
    <name evidence="1" type="ORF">Q9312_13320</name>
</gene>
<dbReference type="SUPFAM" id="SSF52540">
    <property type="entry name" value="P-loop containing nucleoside triphosphate hydrolases"/>
    <property type="match status" value="1"/>
</dbReference>
<evidence type="ECO:0000313" key="1">
    <source>
        <dbReference type="EMBL" id="WMS86200.1"/>
    </source>
</evidence>